<dbReference type="Proteomes" id="UP000811844">
    <property type="component" value="Unassembled WGS sequence"/>
</dbReference>
<dbReference type="PANTHER" id="PTHR20974:SF0">
    <property type="entry name" value="UPF0585 PROTEIN CG18661"/>
    <property type="match status" value="1"/>
</dbReference>
<dbReference type="EMBL" id="JAAIKR010000005">
    <property type="protein sequence ID" value="MBR9727803.1"/>
    <property type="molecule type" value="Genomic_DNA"/>
</dbReference>
<reference evidence="1 2" key="1">
    <citation type="submission" date="2020-02" db="EMBL/GenBank/DDBJ databases">
        <title>Shewanella WXL01 sp. nov., a marine bacterium isolated from green algae in Luhuitou Fringing Reef (Northern South China Sea).</title>
        <authorList>
            <person name="Wang X."/>
        </authorList>
    </citation>
    <scope>NUCLEOTIDE SEQUENCE [LARGE SCALE GENOMIC DNA]</scope>
    <source>
        <strain evidence="1 2">MCCC 1A01895</strain>
    </source>
</reference>
<dbReference type="Pfam" id="PF06080">
    <property type="entry name" value="DUF938"/>
    <property type="match status" value="1"/>
</dbReference>
<comment type="caution">
    <text evidence="1">The sequence shown here is derived from an EMBL/GenBank/DDBJ whole genome shotgun (WGS) entry which is preliminary data.</text>
</comment>
<evidence type="ECO:0000313" key="1">
    <source>
        <dbReference type="EMBL" id="MBR9727803.1"/>
    </source>
</evidence>
<dbReference type="RefSeq" id="WP_153663732.1">
    <property type="nucleotide sequence ID" value="NZ_JAAIKR010000005.1"/>
</dbReference>
<organism evidence="1 2">
    <name type="scientific">Shewanella intestini</name>
    <dbReference type="NCBI Taxonomy" id="2017544"/>
    <lineage>
        <taxon>Bacteria</taxon>
        <taxon>Pseudomonadati</taxon>
        <taxon>Pseudomonadota</taxon>
        <taxon>Gammaproteobacteria</taxon>
        <taxon>Alteromonadales</taxon>
        <taxon>Shewanellaceae</taxon>
        <taxon>Shewanella</taxon>
    </lineage>
</organism>
<dbReference type="InterPro" id="IPR010342">
    <property type="entry name" value="DUF938"/>
</dbReference>
<dbReference type="Gene3D" id="3.40.50.150">
    <property type="entry name" value="Vaccinia Virus protein VP39"/>
    <property type="match status" value="1"/>
</dbReference>
<dbReference type="InterPro" id="IPR029063">
    <property type="entry name" value="SAM-dependent_MTases_sf"/>
</dbReference>
<protein>
    <submittedName>
        <fullName evidence="1">DUF938 domain-containing protein</fullName>
    </submittedName>
</protein>
<sequence length="202" mass="23043">MGSQLPFSQACENNKQPILDTITPWLKDKHGVLEIGSGTGQHCVYFSQNLPHLSWQPSDQLVHLPHLNTRIHQAQLNNLSTAIELDVNKPWPTVLNMIDTVFTANTLHIMPKPIVEVFFKRIGQHLSSTISQLIIYGPFKYNDQFTSPSNANFELWLQQQYSGSGIRDIEWISELALKQGFELVEDISMPANNQLLKFYRIS</sequence>
<name>A0ABS5I1V4_9GAMM</name>
<dbReference type="SUPFAM" id="SSF53335">
    <property type="entry name" value="S-adenosyl-L-methionine-dependent methyltransferases"/>
    <property type="match status" value="1"/>
</dbReference>
<proteinExistence type="predicted"/>
<keyword evidence="2" id="KW-1185">Reference proteome</keyword>
<evidence type="ECO:0000313" key="2">
    <source>
        <dbReference type="Proteomes" id="UP000811844"/>
    </source>
</evidence>
<accession>A0ABS5I1V4</accession>
<dbReference type="PANTHER" id="PTHR20974">
    <property type="entry name" value="UPF0585 PROTEIN CG18661"/>
    <property type="match status" value="1"/>
</dbReference>
<gene>
    <name evidence="1" type="ORF">G3R48_07365</name>
</gene>